<dbReference type="EMBL" id="AZGK01000001">
    <property type="protein sequence ID" value="KRM47972.1"/>
    <property type="molecule type" value="Genomic_DNA"/>
</dbReference>
<keyword evidence="2 5" id="KW-0812">Transmembrane</keyword>
<evidence type="ECO:0000256" key="1">
    <source>
        <dbReference type="ARBA" id="ARBA00022475"/>
    </source>
</evidence>
<evidence type="ECO:0000313" key="6">
    <source>
        <dbReference type="EMBL" id="KRM47972.1"/>
    </source>
</evidence>
<gene>
    <name evidence="6" type="ORF">FC51_GL000461</name>
</gene>
<comment type="caution">
    <text evidence="6">The sequence shown here is derived from an EMBL/GenBank/DDBJ whole genome shotgun (WGS) entry which is preliminary data.</text>
</comment>
<proteinExistence type="predicted"/>
<reference evidence="6 7" key="1">
    <citation type="journal article" date="2015" name="Genome Announc.">
        <title>Expanding the biotechnology potential of lactobacilli through comparative genomics of 213 strains and associated genera.</title>
        <authorList>
            <person name="Sun Z."/>
            <person name="Harris H.M."/>
            <person name="McCann A."/>
            <person name="Guo C."/>
            <person name="Argimon S."/>
            <person name="Zhang W."/>
            <person name="Yang X."/>
            <person name="Jeffery I.B."/>
            <person name="Cooney J.C."/>
            <person name="Kagawa T.F."/>
            <person name="Liu W."/>
            <person name="Song Y."/>
            <person name="Salvetti E."/>
            <person name="Wrobel A."/>
            <person name="Rasinkangas P."/>
            <person name="Parkhill J."/>
            <person name="Rea M.C."/>
            <person name="O'Sullivan O."/>
            <person name="Ritari J."/>
            <person name="Douillard F.P."/>
            <person name="Paul Ross R."/>
            <person name="Yang R."/>
            <person name="Briner A.E."/>
            <person name="Felis G.E."/>
            <person name="de Vos W.M."/>
            <person name="Barrangou R."/>
            <person name="Klaenhammer T.R."/>
            <person name="Caufield P.W."/>
            <person name="Cui Y."/>
            <person name="Zhang H."/>
            <person name="O'Toole P.W."/>
        </authorList>
    </citation>
    <scope>NUCLEOTIDE SEQUENCE [LARGE SCALE GENOMIC DNA]</scope>
    <source>
        <strain evidence="6 7">DSM 5707</strain>
    </source>
</reference>
<sequence>MIGMWIILNYSCWAILFVNFIWGLTRSIKKHVIDSMMIARLFYWIIVISQVVISLRSFHRHPLLVVIGALVTLGVIALSETAYGRKQDVNYSPKLMWWLLLATLLAIWVQTLVNY</sequence>
<keyword evidence="1" id="KW-1003">Cell membrane</keyword>
<dbReference type="AlphaFoldDB" id="A0A0R1Z4J5"/>
<feature type="transmembrane region" description="Helical" evidence="5">
    <location>
        <begin position="37"/>
        <end position="57"/>
    </location>
</feature>
<keyword evidence="3 5" id="KW-1133">Transmembrane helix</keyword>
<dbReference type="InterPro" id="IPR010899">
    <property type="entry name" value="UPF0344"/>
</dbReference>
<name>A0A0R1Z4J5_9LACO</name>
<protein>
    <submittedName>
        <fullName evidence="6">Uncharacterized protein</fullName>
    </submittedName>
</protein>
<feature type="transmembrane region" description="Helical" evidence="5">
    <location>
        <begin position="63"/>
        <end position="83"/>
    </location>
</feature>
<keyword evidence="4 5" id="KW-0472">Membrane</keyword>
<dbReference type="Proteomes" id="UP000051957">
    <property type="component" value="Unassembled WGS sequence"/>
</dbReference>
<dbReference type="PATRIC" id="fig|1423784.4.peg.455"/>
<evidence type="ECO:0000256" key="2">
    <source>
        <dbReference type="ARBA" id="ARBA00022692"/>
    </source>
</evidence>
<evidence type="ECO:0000256" key="4">
    <source>
        <dbReference type="ARBA" id="ARBA00023136"/>
    </source>
</evidence>
<feature type="transmembrane region" description="Helical" evidence="5">
    <location>
        <begin position="95"/>
        <end position="113"/>
    </location>
</feature>
<dbReference type="Pfam" id="PF07457">
    <property type="entry name" value="DUF1516"/>
    <property type="match status" value="1"/>
</dbReference>
<feature type="transmembrane region" description="Helical" evidence="5">
    <location>
        <begin position="6"/>
        <end position="25"/>
    </location>
</feature>
<evidence type="ECO:0000256" key="5">
    <source>
        <dbReference type="SAM" id="Phobius"/>
    </source>
</evidence>
<organism evidence="6 7">
    <name type="scientific">Lentilactobacillus parabuchneri DSM 5707 = NBRC 107865</name>
    <dbReference type="NCBI Taxonomy" id="1423784"/>
    <lineage>
        <taxon>Bacteria</taxon>
        <taxon>Bacillati</taxon>
        <taxon>Bacillota</taxon>
        <taxon>Bacilli</taxon>
        <taxon>Lactobacillales</taxon>
        <taxon>Lactobacillaceae</taxon>
        <taxon>Lentilactobacillus</taxon>
    </lineage>
</organism>
<evidence type="ECO:0000313" key="7">
    <source>
        <dbReference type="Proteomes" id="UP000051957"/>
    </source>
</evidence>
<accession>A0A0R1Z4J5</accession>
<evidence type="ECO:0000256" key="3">
    <source>
        <dbReference type="ARBA" id="ARBA00022989"/>
    </source>
</evidence>